<reference evidence="3 4" key="1">
    <citation type="submission" date="2024-01" db="EMBL/GenBank/DDBJ databases">
        <title>Genome assemblies of Stephania.</title>
        <authorList>
            <person name="Yang L."/>
        </authorList>
    </citation>
    <scope>NUCLEOTIDE SEQUENCE [LARGE SCALE GENOMIC DNA]</scope>
    <source>
        <strain evidence="3">YNDBR</strain>
        <tissue evidence="3">Leaf</tissue>
    </source>
</reference>
<protein>
    <submittedName>
        <fullName evidence="3">Uncharacterized protein</fullName>
    </submittedName>
</protein>
<dbReference type="AlphaFoldDB" id="A0AAP0L1J3"/>
<dbReference type="GO" id="GO:0016747">
    <property type="term" value="F:acyltransferase activity, transferring groups other than amino-acyl groups"/>
    <property type="evidence" value="ECO:0007669"/>
    <property type="project" value="UniProtKB-ARBA"/>
</dbReference>
<dbReference type="InterPro" id="IPR051504">
    <property type="entry name" value="Plant_metabolite_acyltrans"/>
</dbReference>
<accession>A0AAP0L1J3</accession>
<evidence type="ECO:0000313" key="3">
    <source>
        <dbReference type="EMBL" id="KAK9161355.1"/>
    </source>
</evidence>
<dbReference type="PANTHER" id="PTHR31625">
    <property type="match status" value="1"/>
</dbReference>
<dbReference type="Gene3D" id="3.30.559.10">
    <property type="entry name" value="Chloramphenicol acetyltransferase-like domain"/>
    <property type="match status" value="1"/>
</dbReference>
<dbReference type="EMBL" id="JBBNAF010000003">
    <property type="protein sequence ID" value="KAK9161355.1"/>
    <property type="molecule type" value="Genomic_DNA"/>
</dbReference>
<dbReference type="Proteomes" id="UP001420932">
    <property type="component" value="Unassembled WGS sequence"/>
</dbReference>
<dbReference type="InterPro" id="IPR023213">
    <property type="entry name" value="CAT-like_dom_sf"/>
</dbReference>
<gene>
    <name evidence="3" type="ORF">Syun_007696</name>
</gene>
<organism evidence="3 4">
    <name type="scientific">Stephania yunnanensis</name>
    <dbReference type="NCBI Taxonomy" id="152371"/>
    <lineage>
        <taxon>Eukaryota</taxon>
        <taxon>Viridiplantae</taxon>
        <taxon>Streptophyta</taxon>
        <taxon>Embryophyta</taxon>
        <taxon>Tracheophyta</taxon>
        <taxon>Spermatophyta</taxon>
        <taxon>Magnoliopsida</taxon>
        <taxon>Ranunculales</taxon>
        <taxon>Menispermaceae</taxon>
        <taxon>Menispermoideae</taxon>
        <taxon>Cissampelideae</taxon>
        <taxon>Stephania</taxon>
    </lineage>
</organism>
<keyword evidence="4" id="KW-1185">Reference proteome</keyword>
<proteinExistence type="predicted"/>
<sequence>MATFEVLGADLDGLKRWVSSRTARPNPSRFELVCTFIWVCLAKAKTNITNVTNVGGGEEEEMSRITFAADFRARLDPPVPSTYFGNCLIRVEVSARRSDLLGENGIVVALDMIMKEKKELGASFIRNVEARIASNAKGPQRYDGISGSPQFRFYDLDFGWGRLMKVEFVVIARTGAIFLADSRNGGDKGGIEISLARSRDEMESFKVAFVNGLNDLRIKERGVKSAL</sequence>
<keyword evidence="2" id="KW-0012">Acyltransferase</keyword>
<comment type="caution">
    <text evidence="3">The sequence shown here is derived from an EMBL/GenBank/DDBJ whole genome shotgun (WGS) entry which is preliminary data.</text>
</comment>
<evidence type="ECO:0000313" key="4">
    <source>
        <dbReference type="Proteomes" id="UP001420932"/>
    </source>
</evidence>
<name>A0AAP0L1J3_9MAGN</name>
<dbReference type="Pfam" id="PF02458">
    <property type="entry name" value="Transferase"/>
    <property type="match status" value="1"/>
</dbReference>
<keyword evidence="1" id="KW-0808">Transferase</keyword>
<evidence type="ECO:0000256" key="2">
    <source>
        <dbReference type="ARBA" id="ARBA00023315"/>
    </source>
</evidence>
<evidence type="ECO:0000256" key="1">
    <source>
        <dbReference type="ARBA" id="ARBA00022679"/>
    </source>
</evidence>